<evidence type="ECO:0000256" key="8">
    <source>
        <dbReference type="ARBA" id="ARBA00023316"/>
    </source>
</evidence>
<evidence type="ECO:0000256" key="6">
    <source>
        <dbReference type="ARBA" id="ARBA00022984"/>
    </source>
</evidence>
<dbReference type="InterPro" id="IPR050061">
    <property type="entry name" value="MurCDEF_pg_biosynth"/>
</dbReference>
<feature type="domain" description="Mur ligase C-terminal" evidence="10">
    <location>
        <begin position="284"/>
        <end position="375"/>
    </location>
</feature>
<dbReference type="Pfam" id="PF01225">
    <property type="entry name" value="Mur_ligase"/>
    <property type="match status" value="1"/>
</dbReference>
<sequence length="409" mass="46436">MKIFFLGISGTFMGNLAQMAKHQGHEVLGVDDKVYPPMSIELKSSGINFSEGYVAKNYDSADLYVIGNTISRGNEIMENILKNEDKIISGPDWLYKNVLKNKKVIAVSGTHGKTSVTSMITHALIDNNENPSYLVAGIPKGLNNSWDLTDSDYFIIEADEYDTAYFDKKPKFFHYKPEILLINNIEFDHADIYENVDQIEQNFIELTEELPKESVIYINSAGVRKSFQNEIKTNTNIEAQMVFFDAGTKDINDINRNIAIKGLEGIISKDKVRQSLENYKGVKRRYDIIYDSEHFRLIDDFAHHPTAIKETLKIAKEENQNITLIVELGSNSMRKGIHDDALIQIFKENSSYVVSASEEQEKKFGMSAKPLTKDIINNLLQKEKSKKTILMCGNKNFEGFQTLILDSLI</sequence>
<dbReference type="EMBL" id="GU474871">
    <property type="protein sequence ID" value="ADI17676.1"/>
    <property type="molecule type" value="Genomic_DNA"/>
</dbReference>
<feature type="domain" description="Mur ligase N-terminal catalytic" evidence="9">
    <location>
        <begin position="3"/>
        <end position="95"/>
    </location>
</feature>
<evidence type="ECO:0000259" key="11">
    <source>
        <dbReference type="Pfam" id="PF08245"/>
    </source>
</evidence>
<dbReference type="Gene3D" id="3.40.1190.10">
    <property type="entry name" value="Mur-like, catalytic domain"/>
    <property type="match status" value="1"/>
</dbReference>
<evidence type="ECO:0000259" key="9">
    <source>
        <dbReference type="Pfam" id="PF01225"/>
    </source>
</evidence>
<keyword evidence="4" id="KW-0067">ATP-binding</keyword>
<keyword evidence="5" id="KW-0133">Cell shape</keyword>
<keyword evidence="8" id="KW-0961">Cell wall biogenesis/degradation</keyword>
<keyword evidence="7" id="KW-0131">Cell cycle</keyword>
<dbReference type="InterPro" id="IPR013221">
    <property type="entry name" value="Mur_ligase_cen"/>
</dbReference>
<keyword evidence="2" id="KW-0132">Cell division</keyword>
<dbReference type="PANTHER" id="PTHR43445:SF5">
    <property type="entry name" value="UDP-N-ACETYLMURAMATE--L-ALANYL-GAMMA-D-GLUTAMYL-MESO-2,6-DIAMINOHEPTANDIOATE LIGASE"/>
    <property type="match status" value="1"/>
</dbReference>
<feature type="domain" description="Mur ligase central" evidence="11">
    <location>
        <begin position="107"/>
        <end position="236"/>
    </location>
</feature>
<accession>E0XTD5</accession>
<dbReference type="InterPro" id="IPR004101">
    <property type="entry name" value="Mur_ligase_C"/>
</dbReference>
<name>E0XTD5_9GAMM</name>
<organism evidence="12">
    <name type="scientific">uncultured gamma proteobacterium HF0130_23I23</name>
    <dbReference type="NCBI Taxonomy" id="710984"/>
    <lineage>
        <taxon>Bacteria</taxon>
        <taxon>Pseudomonadati</taxon>
        <taxon>Pseudomonadota</taxon>
        <taxon>Gammaproteobacteria</taxon>
        <taxon>environmental samples</taxon>
    </lineage>
</organism>
<dbReference type="InterPro" id="IPR000713">
    <property type="entry name" value="Mur_ligase_N"/>
</dbReference>
<keyword evidence="6" id="KW-0573">Peptidoglycan synthesis</keyword>
<dbReference type="GO" id="GO:0005524">
    <property type="term" value="F:ATP binding"/>
    <property type="evidence" value="ECO:0007669"/>
    <property type="project" value="UniProtKB-KW"/>
</dbReference>
<dbReference type="AlphaFoldDB" id="E0XTD5"/>
<proteinExistence type="predicted"/>
<dbReference type="Pfam" id="PF08245">
    <property type="entry name" value="Mur_ligase_M"/>
    <property type="match status" value="1"/>
</dbReference>
<dbReference type="SUPFAM" id="SSF53623">
    <property type="entry name" value="MurD-like peptide ligases, catalytic domain"/>
    <property type="match status" value="1"/>
</dbReference>
<dbReference type="GO" id="GO:0016881">
    <property type="term" value="F:acid-amino acid ligase activity"/>
    <property type="evidence" value="ECO:0007669"/>
    <property type="project" value="InterPro"/>
</dbReference>
<reference evidence="12" key="1">
    <citation type="journal article" date="2011" name="Environ. Microbiol.">
        <title>Time-series analyses of Monterey Bay coastal microbial picoplankton using a 'genome proxy' microarray.</title>
        <authorList>
            <person name="Rich V.I."/>
            <person name="Pham V.D."/>
            <person name="Eppley J."/>
            <person name="Shi Y."/>
            <person name="DeLong E.F."/>
        </authorList>
    </citation>
    <scope>NUCLEOTIDE SEQUENCE</scope>
</reference>
<protein>
    <submittedName>
        <fullName evidence="12">UDP-n-acetylmuramate-alanine ligase</fullName>
    </submittedName>
</protein>
<evidence type="ECO:0000256" key="4">
    <source>
        <dbReference type="ARBA" id="ARBA00022840"/>
    </source>
</evidence>
<dbReference type="PANTHER" id="PTHR43445">
    <property type="entry name" value="UDP-N-ACETYLMURAMATE--L-ALANINE LIGASE-RELATED"/>
    <property type="match status" value="1"/>
</dbReference>
<dbReference type="InterPro" id="IPR036565">
    <property type="entry name" value="Mur-like_cat_sf"/>
</dbReference>
<evidence type="ECO:0000256" key="7">
    <source>
        <dbReference type="ARBA" id="ARBA00023306"/>
    </source>
</evidence>
<dbReference type="Pfam" id="PF02875">
    <property type="entry name" value="Mur_ligase_C"/>
    <property type="match status" value="1"/>
</dbReference>
<dbReference type="SUPFAM" id="SSF53244">
    <property type="entry name" value="MurD-like peptide ligases, peptide-binding domain"/>
    <property type="match status" value="1"/>
</dbReference>
<dbReference type="GO" id="GO:0008360">
    <property type="term" value="P:regulation of cell shape"/>
    <property type="evidence" value="ECO:0007669"/>
    <property type="project" value="UniProtKB-KW"/>
</dbReference>
<dbReference type="Gene3D" id="3.40.50.720">
    <property type="entry name" value="NAD(P)-binding Rossmann-like Domain"/>
    <property type="match status" value="1"/>
</dbReference>
<evidence type="ECO:0000256" key="2">
    <source>
        <dbReference type="ARBA" id="ARBA00022618"/>
    </source>
</evidence>
<keyword evidence="3" id="KW-0547">Nucleotide-binding</keyword>
<dbReference type="GO" id="GO:0009252">
    <property type="term" value="P:peptidoglycan biosynthetic process"/>
    <property type="evidence" value="ECO:0007669"/>
    <property type="project" value="UniProtKB-KW"/>
</dbReference>
<keyword evidence="1 12" id="KW-0436">Ligase</keyword>
<dbReference type="GO" id="GO:0071555">
    <property type="term" value="P:cell wall organization"/>
    <property type="evidence" value="ECO:0007669"/>
    <property type="project" value="UniProtKB-KW"/>
</dbReference>
<evidence type="ECO:0000256" key="5">
    <source>
        <dbReference type="ARBA" id="ARBA00022960"/>
    </source>
</evidence>
<dbReference type="GO" id="GO:0051301">
    <property type="term" value="P:cell division"/>
    <property type="evidence" value="ECO:0007669"/>
    <property type="project" value="UniProtKB-KW"/>
</dbReference>
<dbReference type="Gene3D" id="3.90.190.20">
    <property type="entry name" value="Mur ligase, C-terminal domain"/>
    <property type="match status" value="1"/>
</dbReference>
<evidence type="ECO:0000313" key="12">
    <source>
        <dbReference type="EMBL" id="ADI17676.1"/>
    </source>
</evidence>
<evidence type="ECO:0000256" key="3">
    <source>
        <dbReference type="ARBA" id="ARBA00022741"/>
    </source>
</evidence>
<evidence type="ECO:0000259" key="10">
    <source>
        <dbReference type="Pfam" id="PF02875"/>
    </source>
</evidence>
<dbReference type="SUPFAM" id="SSF51984">
    <property type="entry name" value="MurCD N-terminal domain"/>
    <property type="match status" value="1"/>
</dbReference>
<evidence type="ECO:0000256" key="1">
    <source>
        <dbReference type="ARBA" id="ARBA00022598"/>
    </source>
</evidence>
<dbReference type="InterPro" id="IPR036615">
    <property type="entry name" value="Mur_ligase_C_dom_sf"/>
</dbReference>